<dbReference type="InterPro" id="IPR028082">
    <property type="entry name" value="Peripla_BP_I"/>
</dbReference>
<dbReference type="PANTHER" id="PTHR30146:SF138">
    <property type="entry name" value="TRANSCRIPTIONAL REGULATORY PROTEIN"/>
    <property type="match status" value="1"/>
</dbReference>
<proteinExistence type="predicted"/>
<evidence type="ECO:0000256" key="3">
    <source>
        <dbReference type="ARBA" id="ARBA00023163"/>
    </source>
</evidence>
<keyword evidence="6" id="KW-1185">Reference proteome</keyword>
<dbReference type="PROSITE" id="PS50932">
    <property type="entry name" value="HTH_LACI_2"/>
    <property type="match status" value="1"/>
</dbReference>
<dbReference type="SMART" id="SM00354">
    <property type="entry name" value="HTH_LACI"/>
    <property type="match status" value="1"/>
</dbReference>
<dbReference type="Pfam" id="PF00356">
    <property type="entry name" value="LacI"/>
    <property type="match status" value="1"/>
</dbReference>
<reference evidence="5 6" key="1">
    <citation type="submission" date="2022-03" db="EMBL/GenBank/DDBJ databases">
        <authorList>
            <person name="Brunel B."/>
        </authorList>
    </citation>
    <scope>NUCLEOTIDE SEQUENCE [LARGE SCALE GENOMIC DNA]</scope>
    <source>
        <strain evidence="5">STM5069sample</strain>
    </source>
</reference>
<feature type="domain" description="HTH lacI-type" evidence="4">
    <location>
        <begin position="47"/>
        <end position="102"/>
    </location>
</feature>
<evidence type="ECO:0000256" key="1">
    <source>
        <dbReference type="ARBA" id="ARBA00023015"/>
    </source>
</evidence>
<dbReference type="SUPFAM" id="SSF53822">
    <property type="entry name" value="Periplasmic binding protein-like I"/>
    <property type="match status" value="1"/>
</dbReference>
<dbReference type="SUPFAM" id="SSF47413">
    <property type="entry name" value="lambda repressor-like DNA-binding domains"/>
    <property type="match status" value="1"/>
</dbReference>
<organism evidence="5 6">
    <name type="scientific">Mesorhizobium escarrei</name>
    <dbReference type="NCBI Taxonomy" id="666018"/>
    <lineage>
        <taxon>Bacteria</taxon>
        <taxon>Pseudomonadati</taxon>
        <taxon>Pseudomonadota</taxon>
        <taxon>Alphaproteobacteria</taxon>
        <taxon>Hyphomicrobiales</taxon>
        <taxon>Phyllobacteriaceae</taxon>
        <taxon>Mesorhizobium</taxon>
    </lineage>
</organism>
<name>A0ABN8JHY5_9HYPH</name>
<dbReference type="CDD" id="cd06279">
    <property type="entry name" value="PBP1_LacI-like"/>
    <property type="match status" value="1"/>
</dbReference>
<dbReference type="Pfam" id="PF13377">
    <property type="entry name" value="Peripla_BP_3"/>
    <property type="match status" value="1"/>
</dbReference>
<dbReference type="CDD" id="cd01392">
    <property type="entry name" value="HTH_LacI"/>
    <property type="match status" value="1"/>
</dbReference>
<accession>A0ABN8JHY5</accession>
<comment type="caution">
    <text evidence="5">The sequence shown here is derived from an EMBL/GenBank/DDBJ whole genome shotgun (WGS) entry which is preliminary data.</text>
</comment>
<dbReference type="Proteomes" id="UP001153050">
    <property type="component" value="Unassembled WGS sequence"/>
</dbReference>
<keyword evidence="1" id="KW-0805">Transcription regulation</keyword>
<dbReference type="RefSeq" id="WP_254017115.1">
    <property type="nucleotide sequence ID" value="NZ_CAKXZT010000072.1"/>
</dbReference>
<evidence type="ECO:0000256" key="2">
    <source>
        <dbReference type="ARBA" id="ARBA00023125"/>
    </source>
</evidence>
<sequence length="391" mass="41952">MSEKSAISDDLNAPNTKLQLLPYKVKKNLERSKKWFSSSKMNGSKMPTLADVGRVAGVSRGTVSNVFNHPDRVRSDVRERVEAAAHQLGYDGPDPRGRVLRDGKFNAIGCMPPGAYAIGDMIRSPYLRELMLGVSLVCDEVGATLSLINGTDATRTSTIREALVDGFILGHSADIDLITSAQRRRLPFVILESDAGPNVNSIRIDGRSGAMMAVRHLAALGHRSFAMLSIRRTSGPPIVHKPGKGKRTITAGFSLDHERLEGFAQGLAEFDLSVDDVPIIETTPGEPSAGSVVFDRAPEATAILTMSDWQAITVLDEAVRRGIKVPEHVSVLGFDGTAEAARTTPPLTTVAQDIVGKGRLAAAMVFANGPAKQIVMPVELVVRSSTARPRS</sequence>
<dbReference type="InterPro" id="IPR010982">
    <property type="entry name" value="Lambda_DNA-bd_dom_sf"/>
</dbReference>
<dbReference type="PANTHER" id="PTHR30146">
    <property type="entry name" value="LACI-RELATED TRANSCRIPTIONAL REPRESSOR"/>
    <property type="match status" value="1"/>
</dbReference>
<evidence type="ECO:0000313" key="6">
    <source>
        <dbReference type="Proteomes" id="UP001153050"/>
    </source>
</evidence>
<keyword evidence="3" id="KW-0804">Transcription</keyword>
<protein>
    <submittedName>
        <fullName evidence="5">HTH lacI-type domain-containing protein</fullName>
    </submittedName>
</protein>
<keyword evidence="2" id="KW-0238">DNA-binding</keyword>
<dbReference type="Gene3D" id="1.10.260.40">
    <property type="entry name" value="lambda repressor-like DNA-binding domains"/>
    <property type="match status" value="1"/>
</dbReference>
<dbReference type="InterPro" id="IPR046335">
    <property type="entry name" value="LacI/GalR-like_sensor"/>
</dbReference>
<gene>
    <name evidence="5" type="ORF">MES5069_1630014</name>
</gene>
<dbReference type="InterPro" id="IPR000843">
    <property type="entry name" value="HTH_LacI"/>
</dbReference>
<dbReference type="EMBL" id="CAKXZT010000072">
    <property type="protein sequence ID" value="CAH2397124.1"/>
    <property type="molecule type" value="Genomic_DNA"/>
</dbReference>
<evidence type="ECO:0000259" key="4">
    <source>
        <dbReference type="PROSITE" id="PS50932"/>
    </source>
</evidence>
<evidence type="ECO:0000313" key="5">
    <source>
        <dbReference type="EMBL" id="CAH2397124.1"/>
    </source>
</evidence>
<dbReference type="Gene3D" id="3.40.50.2300">
    <property type="match status" value="2"/>
</dbReference>